<dbReference type="PRINTS" id="PR00719">
    <property type="entry name" value="LMWPTPASE"/>
</dbReference>
<evidence type="ECO:0000256" key="1">
    <source>
        <dbReference type="ARBA" id="ARBA00011063"/>
    </source>
</evidence>
<sequence>MRRAAAQAGLVLEIDSAATSSYHIGKVPDLRAFAAAERHGLDISGCRSRQIGPDDFLRFTHIFAADRGVLKSVRQVVPHGSIAEIALMLDCVAGRAGQSVADPYFAKESAFDKTVADVTAIADALVKRFNR</sequence>
<dbReference type="Pfam" id="PF01451">
    <property type="entry name" value="LMWPc"/>
    <property type="match status" value="1"/>
</dbReference>
<dbReference type="AlphaFoldDB" id="A0AAJ5X9C6"/>
<evidence type="ECO:0000313" key="8">
    <source>
        <dbReference type="Proteomes" id="UP001218362"/>
    </source>
</evidence>
<keyword evidence="3" id="KW-0378">Hydrolase</keyword>
<dbReference type="InterPro" id="IPR036196">
    <property type="entry name" value="Ptyr_pPase_sf"/>
</dbReference>
<protein>
    <recommendedName>
        <fullName evidence="2">protein-tyrosine-phosphatase</fullName>
        <ecNumber evidence="2">3.1.3.48</ecNumber>
    </recommendedName>
</protein>
<dbReference type="InterPro" id="IPR050438">
    <property type="entry name" value="LMW_PTPase"/>
</dbReference>
<keyword evidence="4" id="KW-0904">Protein phosphatase</keyword>
<gene>
    <name evidence="7" type="ORF">P0Y56_01710</name>
</gene>
<dbReference type="Proteomes" id="UP001218362">
    <property type="component" value="Chromosome"/>
</dbReference>
<dbReference type="SMART" id="SM00226">
    <property type="entry name" value="LMWPc"/>
    <property type="match status" value="1"/>
</dbReference>
<dbReference type="PANTHER" id="PTHR11717">
    <property type="entry name" value="LOW MOLECULAR WEIGHT PROTEIN TYROSINE PHOSPHATASE"/>
    <property type="match status" value="1"/>
</dbReference>
<evidence type="ECO:0000256" key="4">
    <source>
        <dbReference type="ARBA" id="ARBA00022912"/>
    </source>
</evidence>
<dbReference type="PANTHER" id="PTHR11717:SF7">
    <property type="entry name" value="LOW MOLECULAR WEIGHT PHOSPHOTYROSINE PROTEIN PHOSPHATASE"/>
    <property type="match status" value="1"/>
</dbReference>
<feature type="domain" description="Phosphotyrosine protein phosphatase I" evidence="6">
    <location>
        <begin position="1"/>
        <end position="128"/>
    </location>
</feature>
<feature type="active site" description="Proton donor" evidence="5">
    <location>
        <position position="102"/>
    </location>
</feature>
<proteinExistence type="inferred from homology"/>
<name>A0AAJ5X9C6_9SPHN</name>
<reference evidence="7" key="1">
    <citation type="submission" date="2023-03" db="EMBL/GenBank/DDBJ databases">
        <title>Andean soil-derived lignocellulolytic bacterial consortium as a source of novel taxa and putative plastic-active enzymes.</title>
        <authorList>
            <person name="Diaz-Garcia L."/>
            <person name="Chuvochina M."/>
            <person name="Feuerriegel G."/>
            <person name="Bunk B."/>
            <person name="Sproer C."/>
            <person name="Streit W.R."/>
            <person name="Rodriguez L.M."/>
            <person name="Overmann J."/>
            <person name="Jimenez D.J."/>
        </authorList>
    </citation>
    <scope>NUCLEOTIDE SEQUENCE</scope>
    <source>
        <strain evidence="7">MAG 26</strain>
    </source>
</reference>
<dbReference type="EMBL" id="CP119316">
    <property type="protein sequence ID" value="WEK47027.1"/>
    <property type="molecule type" value="Genomic_DNA"/>
</dbReference>
<dbReference type="InterPro" id="IPR017867">
    <property type="entry name" value="Tyr_phospatase_low_mol_wt"/>
</dbReference>
<dbReference type="KEGG" id="acob:P0Y56_01710"/>
<organism evidence="7 8">
    <name type="scientific">Candidatus Andeanibacterium colombiense</name>
    <dbReference type="NCBI Taxonomy" id="3121345"/>
    <lineage>
        <taxon>Bacteria</taxon>
        <taxon>Pseudomonadati</taxon>
        <taxon>Pseudomonadota</taxon>
        <taxon>Alphaproteobacteria</taxon>
        <taxon>Sphingomonadales</taxon>
        <taxon>Sphingomonadaceae</taxon>
        <taxon>Candidatus Andeanibacterium</taxon>
    </lineage>
</organism>
<evidence type="ECO:0000256" key="2">
    <source>
        <dbReference type="ARBA" id="ARBA00013064"/>
    </source>
</evidence>
<evidence type="ECO:0000256" key="5">
    <source>
        <dbReference type="PIRSR" id="PIRSR617867-1"/>
    </source>
</evidence>
<evidence type="ECO:0000256" key="3">
    <source>
        <dbReference type="ARBA" id="ARBA00022801"/>
    </source>
</evidence>
<evidence type="ECO:0000313" key="7">
    <source>
        <dbReference type="EMBL" id="WEK47027.1"/>
    </source>
</evidence>
<dbReference type="SUPFAM" id="SSF52788">
    <property type="entry name" value="Phosphotyrosine protein phosphatases I"/>
    <property type="match status" value="1"/>
</dbReference>
<dbReference type="Gene3D" id="3.40.50.2300">
    <property type="match status" value="1"/>
</dbReference>
<dbReference type="EC" id="3.1.3.48" evidence="2"/>
<dbReference type="GO" id="GO:0004725">
    <property type="term" value="F:protein tyrosine phosphatase activity"/>
    <property type="evidence" value="ECO:0007669"/>
    <property type="project" value="UniProtKB-EC"/>
</dbReference>
<accession>A0AAJ5X9C6</accession>
<evidence type="ECO:0000259" key="6">
    <source>
        <dbReference type="SMART" id="SM00226"/>
    </source>
</evidence>
<dbReference type="InterPro" id="IPR023485">
    <property type="entry name" value="Ptyr_pPase"/>
</dbReference>
<comment type="similarity">
    <text evidence="1">Belongs to the low molecular weight phosphotyrosine protein phosphatase family.</text>
</comment>